<reference evidence="1 2" key="1">
    <citation type="journal article" date="2016" name="Nat. Commun.">
        <title>Thousands of microbial genomes shed light on interconnected biogeochemical processes in an aquifer system.</title>
        <authorList>
            <person name="Anantharaman K."/>
            <person name="Brown C.T."/>
            <person name="Hug L.A."/>
            <person name="Sharon I."/>
            <person name="Castelle C.J."/>
            <person name="Probst A.J."/>
            <person name="Thomas B.C."/>
            <person name="Singh A."/>
            <person name="Wilkins M.J."/>
            <person name="Karaoz U."/>
            <person name="Brodie E.L."/>
            <person name="Williams K.H."/>
            <person name="Hubbard S.S."/>
            <person name="Banfield J.F."/>
        </authorList>
    </citation>
    <scope>NUCLEOTIDE SEQUENCE [LARGE SCALE GENOMIC DNA]</scope>
</reference>
<evidence type="ECO:0000313" key="2">
    <source>
        <dbReference type="Proteomes" id="UP000176914"/>
    </source>
</evidence>
<dbReference type="EMBL" id="MFLL01000028">
    <property type="protein sequence ID" value="OGG68766.1"/>
    <property type="molecule type" value="Genomic_DNA"/>
</dbReference>
<evidence type="ECO:0000313" key="1">
    <source>
        <dbReference type="EMBL" id="OGG68766.1"/>
    </source>
</evidence>
<sequence length="121" mass="13104">MRSTQATAAAVAEPVTTQTKRVLVVGPEDWTTDDIVFLKDYLHKRGIVAKTFRADEGIEVGHVIEAIANVDAFVLVLGTDQRGWCNRHSGRLSIAAQLATVKFKSMAYVGPVHAADTAQVL</sequence>
<dbReference type="Proteomes" id="UP000176914">
    <property type="component" value="Unassembled WGS sequence"/>
</dbReference>
<dbReference type="AlphaFoldDB" id="A0A1F6E551"/>
<accession>A0A1F6E551</accession>
<protein>
    <submittedName>
        <fullName evidence="1">Uncharacterized protein</fullName>
    </submittedName>
</protein>
<proteinExistence type="predicted"/>
<name>A0A1F6E551_9BACT</name>
<comment type="caution">
    <text evidence="1">The sequence shown here is derived from an EMBL/GenBank/DDBJ whole genome shotgun (WGS) entry which is preliminary data.</text>
</comment>
<organism evidence="1 2">
    <name type="scientific">Candidatus Kaiserbacteria bacterium RIFCSPHIGHO2_02_FULL_55_25</name>
    <dbReference type="NCBI Taxonomy" id="1798498"/>
    <lineage>
        <taxon>Bacteria</taxon>
        <taxon>Candidatus Kaiseribacteriota</taxon>
    </lineage>
</organism>
<gene>
    <name evidence="1" type="ORF">A3C20_00980</name>
</gene>